<name>A0A1Q3BZR2_CEPFO</name>
<comment type="similarity">
    <text evidence="2">Belongs to the NPR1-interactor family.</text>
</comment>
<comment type="caution">
    <text evidence="5">The sequence shown here is derived from an EMBL/GenBank/DDBJ whole genome shotgun (WGS) entry which is preliminary data.</text>
</comment>
<reference evidence="6" key="1">
    <citation type="submission" date="2016-04" db="EMBL/GenBank/DDBJ databases">
        <title>Cephalotus genome sequencing.</title>
        <authorList>
            <person name="Fukushima K."/>
            <person name="Hasebe M."/>
            <person name="Fang X."/>
        </authorList>
    </citation>
    <scope>NUCLEOTIDE SEQUENCE [LARGE SCALE GENOMIC DNA]</scope>
    <source>
        <strain evidence="6">cv. St1</strain>
    </source>
</reference>
<dbReference type="GO" id="GO:0005634">
    <property type="term" value="C:nucleus"/>
    <property type="evidence" value="ECO:0007669"/>
    <property type="project" value="UniProtKB-SubCell"/>
</dbReference>
<accession>A0A1Q3BZR2</accession>
<gene>
    <name evidence="5" type="ORF">CFOL_v3_16865</name>
</gene>
<dbReference type="STRING" id="3775.A0A1Q3BZR2"/>
<evidence type="ECO:0000256" key="1">
    <source>
        <dbReference type="ARBA" id="ARBA00004123"/>
    </source>
</evidence>
<dbReference type="InterPro" id="IPR031425">
    <property type="entry name" value="NPR1/NH1-interacting"/>
</dbReference>
<dbReference type="GO" id="GO:0010112">
    <property type="term" value="P:regulation of systemic acquired resistance"/>
    <property type="evidence" value="ECO:0007669"/>
    <property type="project" value="InterPro"/>
</dbReference>
<evidence type="ECO:0000256" key="3">
    <source>
        <dbReference type="ARBA" id="ARBA00023242"/>
    </source>
</evidence>
<dbReference type="AlphaFoldDB" id="A0A1Q3BZR2"/>
<dbReference type="InParanoid" id="A0A1Q3BZR2"/>
<dbReference type="Pfam" id="PF15699">
    <property type="entry name" value="NPR1_interact"/>
    <property type="match status" value="1"/>
</dbReference>
<evidence type="ECO:0000313" key="6">
    <source>
        <dbReference type="Proteomes" id="UP000187406"/>
    </source>
</evidence>
<keyword evidence="3" id="KW-0539">Nucleus</keyword>
<evidence type="ECO:0000256" key="2">
    <source>
        <dbReference type="ARBA" id="ARBA00009937"/>
    </source>
</evidence>
<dbReference type="Proteomes" id="UP000187406">
    <property type="component" value="Unassembled WGS sequence"/>
</dbReference>
<feature type="non-terminal residue" evidence="5">
    <location>
        <position position="153"/>
    </location>
</feature>
<keyword evidence="6" id="KW-1185">Reference proteome</keyword>
<evidence type="ECO:0000313" key="5">
    <source>
        <dbReference type="EMBL" id="GAV73379.1"/>
    </source>
</evidence>
<organism evidence="5 6">
    <name type="scientific">Cephalotus follicularis</name>
    <name type="common">Albany pitcher plant</name>
    <dbReference type="NCBI Taxonomy" id="3775"/>
    <lineage>
        <taxon>Eukaryota</taxon>
        <taxon>Viridiplantae</taxon>
        <taxon>Streptophyta</taxon>
        <taxon>Embryophyta</taxon>
        <taxon>Tracheophyta</taxon>
        <taxon>Spermatophyta</taxon>
        <taxon>Magnoliopsida</taxon>
        <taxon>eudicotyledons</taxon>
        <taxon>Gunneridae</taxon>
        <taxon>Pentapetalae</taxon>
        <taxon>rosids</taxon>
        <taxon>fabids</taxon>
        <taxon>Oxalidales</taxon>
        <taxon>Cephalotaceae</taxon>
        <taxon>Cephalotus</taxon>
    </lineage>
</organism>
<dbReference type="PANTHER" id="PTHR33669">
    <property type="entry name" value="PROTEIN NEGATIVE REGULATOR OF RESISTANCE"/>
    <property type="match status" value="1"/>
</dbReference>
<sequence>MDKRGDKSKKRKMGHEEEEEEAMEKFFALIRSTREVRERLLQGSKELKGEMNKKVEEEKLQVATWYPSFQPEDFMEDAKLKSSVVESQAAGPSSTSKKGKEDMKQGGGGGALPGERERQSTLCVLCAWRRGFLPEKTSRVVPVAGKGVVLSST</sequence>
<feature type="region of interest" description="Disordered" evidence="4">
    <location>
        <begin position="80"/>
        <end position="116"/>
    </location>
</feature>
<feature type="region of interest" description="Disordered" evidence="4">
    <location>
        <begin position="1"/>
        <end position="22"/>
    </location>
</feature>
<dbReference type="FunCoup" id="A0A1Q3BZR2">
    <property type="interactions" value="17"/>
</dbReference>
<protein>
    <submittedName>
        <fullName evidence="5">Uncharacterized protein</fullName>
    </submittedName>
</protein>
<dbReference type="EMBL" id="BDDD01001104">
    <property type="protein sequence ID" value="GAV73379.1"/>
    <property type="molecule type" value="Genomic_DNA"/>
</dbReference>
<comment type="subcellular location">
    <subcellularLocation>
        <location evidence="1">Nucleus</location>
    </subcellularLocation>
</comment>
<feature type="compositionally biased region" description="Polar residues" evidence="4">
    <location>
        <begin position="84"/>
        <end position="96"/>
    </location>
</feature>
<evidence type="ECO:0000256" key="4">
    <source>
        <dbReference type="SAM" id="MobiDB-lite"/>
    </source>
</evidence>
<dbReference type="OrthoDB" id="1304316at2759"/>
<feature type="compositionally biased region" description="Basic residues" evidence="4">
    <location>
        <begin position="1"/>
        <end position="13"/>
    </location>
</feature>
<dbReference type="PANTHER" id="PTHR33669:SF14">
    <property type="entry name" value="NRR REPRESSOR HOMOLOG 3"/>
    <property type="match status" value="1"/>
</dbReference>
<proteinExistence type="inferred from homology"/>